<dbReference type="RefSeq" id="WP_009579694.1">
    <property type="nucleotide sequence ID" value="NZ_AMZN01000033.1"/>
</dbReference>
<dbReference type="Gene3D" id="3.40.50.150">
    <property type="entry name" value="Vaccinia Virus protein VP39"/>
    <property type="match status" value="1"/>
</dbReference>
<gene>
    <name evidence="1" type="ORF">C900_02301</name>
</gene>
<name>L8JRY3_9BACT</name>
<dbReference type="InterPro" id="IPR029063">
    <property type="entry name" value="SAM-dependent_MTases_sf"/>
</dbReference>
<evidence type="ECO:0000313" key="1">
    <source>
        <dbReference type="EMBL" id="ELR71716.1"/>
    </source>
</evidence>
<dbReference type="EMBL" id="AMZN01000033">
    <property type="protein sequence ID" value="ELR71716.1"/>
    <property type="molecule type" value="Genomic_DNA"/>
</dbReference>
<evidence type="ECO:0000313" key="2">
    <source>
        <dbReference type="Proteomes" id="UP000011135"/>
    </source>
</evidence>
<reference evidence="1 2" key="1">
    <citation type="submission" date="2012-12" db="EMBL/GenBank/DDBJ databases">
        <title>Genome assembly of Fulvivirga imtechensis AK7.</title>
        <authorList>
            <person name="Nupur N."/>
            <person name="Khatri I."/>
            <person name="Kumar R."/>
            <person name="Subramanian S."/>
            <person name="Pinnaka A."/>
        </authorList>
    </citation>
    <scope>NUCLEOTIDE SEQUENCE [LARGE SCALE GENOMIC DNA]</scope>
    <source>
        <strain evidence="1 2">AK7</strain>
    </source>
</reference>
<dbReference type="Proteomes" id="UP000011135">
    <property type="component" value="Unassembled WGS sequence"/>
</dbReference>
<proteinExistence type="predicted"/>
<dbReference type="OrthoDB" id="3078278at2"/>
<dbReference type="STRING" id="1237149.C900_02301"/>
<protein>
    <submittedName>
        <fullName evidence="1">Uncharacterized protein</fullName>
    </submittedName>
</protein>
<sequence length="373" mass="44406">MDVKSYRDWIDSENFYYRRFDLLASALENFMLNYRLTEPDFTNEVASKFDAVLRFCDEIDYQEDSVATAYGILHFLPRFRRFQLTFSKLVDKQVLPLGAKPINTLDIGTGPGPSLFALSDCYYSLRKFGELHNISYLKNIDYIPDYVERSSGFRQWLHHFTELANHELPTDTEGWVVPYHHGSFHDFDDIKFNYSYSYTDLNYKGDFVIKTKRTKHRFNVVVSSNFFTQVSQIESLRTELQNCMRFMRNGGKLIISGGTGKSSDNKNYPQIYRTAKDILLENVYGNYRFYSKARYVKITNNKMSFDLQDIFGRRIKEFNKRILQRFEDHNAINSLPKDIRNRFVESTDENYDYNYKWEFHVFDKFARLKRKHS</sequence>
<dbReference type="AlphaFoldDB" id="L8JRY3"/>
<keyword evidence="2" id="KW-1185">Reference proteome</keyword>
<organism evidence="1 2">
    <name type="scientific">Fulvivirga imtechensis AK7</name>
    <dbReference type="NCBI Taxonomy" id="1237149"/>
    <lineage>
        <taxon>Bacteria</taxon>
        <taxon>Pseudomonadati</taxon>
        <taxon>Bacteroidota</taxon>
        <taxon>Cytophagia</taxon>
        <taxon>Cytophagales</taxon>
        <taxon>Fulvivirgaceae</taxon>
        <taxon>Fulvivirga</taxon>
    </lineage>
</organism>
<comment type="caution">
    <text evidence="1">The sequence shown here is derived from an EMBL/GenBank/DDBJ whole genome shotgun (WGS) entry which is preliminary data.</text>
</comment>
<dbReference type="SUPFAM" id="SSF53335">
    <property type="entry name" value="S-adenosyl-L-methionine-dependent methyltransferases"/>
    <property type="match status" value="1"/>
</dbReference>
<accession>L8JRY3</accession>